<dbReference type="AlphaFoldDB" id="A0AAD7KJM6"/>
<evidence type="ECO:0000259" key="11">
    <source>
        <dbReference type="Pfam" id="PF18097"/>
    </source>
</evidence>
<dbReference type="InterPro" id="IPR041212">
    <property type="entry name" value="Vta1_C"/>
</dbReference>
<dbReference type="Pfam" id="PF18097">
    <property type="entry name" value="Vta1_C"/>
    <property type="match status" value="1"/>
</dbReference>
<dbReference type="Gene3D" id="1.20.5.420">
    <property type="entry name" value="Immunoglobulin FC, subunit C"/>
    <property type="match status" value="1"/>
</dbReference>
<dbReference type="PANTHER" id="PTHR46009">
    <property type="entry name" value="VACUOLAR PROTEIN SORTING-ASSOCIATED PROTEIN VTA1 HOMOLOG"/>
    <property type="match status" value="1"/>
</dbReference>
<keyword evidence="4" id="KW-0813">Transport</keyword>
<dbReference type="Pfam" id="PF04652">
    <property type="entry name" value="Vta1"/>
    <property type="match status" value="1"/>
</dbReference>
<sequence>MALPPTPAPLKSVFPYLQRADELRAKEPIIAYWCTYYAAQVGIALKAKDAASRNFLFELLGALEKMKQDIGPTDAIDIEAASAAFVENFALRVFAMADNEDRSGAGNRSTAKKFLAAANFLEVLKTFPKAEVSESNEEKIRYAKWKAADIAKAYREGRKPTPGPAGSDSGIDAELLELQNTTAPTFLNTPSFTSIESNTSSSTTARGSTPTPSQTPPSGGSPPKVVKRTSPRMGSADIANANRDFSPQTPPRRGANLGVDVGLHPGAWGGEHAGQATPGSWSTAATPGTANTPQEPIDPLHSPTLHQRSGSGSSSGSGGGLLMKPDGPLPYKSSWKQRGEEVCGLSSTDGTPPVSPIYHSGPPHEPWQAPGGSAPYNGIDLPPGFVPHPNQPVFTPGAQGPPFHESPPPPQPPHGGLYASAPPLPPAPGGLYASAPPPPPHVPTPVVPPPPTYVSPPTLLSPPPPPQLEPEVELTPSIIAKAQKHCRFAISALDYEDAEQARRELRAALAVLGG</sequence>
<feature type="domain" description="Vta1/callose synthase N-terminal" evidence="10">
    <location>
        <begin position="13"/>
        <end position="156"/>
    </location>
</feature>
<evidence type="ECO:0000256" key="3">
    <source>
        <dbReference type="ARBA" id="ARBA00007895"/>
    </source>
</evidence>
<evidence type="ECO:0000256" key="9">
    <source>
        <dbReference type="SAM" id="MobiDB-lite"/>
    </source>
</evidence>
<keyword evidence="8" id="KW-0472">Membrane</keyword>
<feature type="region of interest" description="Disordered" evidence="9">
    <location>
        <begin position="184"/>
        <end position="475"/>
    </location>
</feature>
<keyword evidence="13" id="KW-1185">Reference proteome</keyword>
<feature type="compositionally biased region" description="Pro residues" evidence="9">
    <location>
        <begin position="435"/>
        <end position="468"/>
    </location>
</feature>
<dbReference type="GO" id="GO:0010008">
    <property type="term" value="C:endosome membrane"/>
    <property type="evidence" value="ECO:0007669"/>
    <property type="project" value="UniProtKB-SubCell"/>
</dbReference>
<evidence type="ECO:0000313" key="13">
    <source>
        <dbReference type="Proteomes" id="UP001215598"/>
    </source>
</evidence>
<dbReference type="InterPro" id="IPR044538">
    <property type="entry name" value="Vta1-like"/>
</dbReference>
<dbReference type="Gene3D" id="1.25.40.270">
    <property type="entry name" value="Vacuolar protein sorting-associated protein vta1"/>
    <property type="match status" value="1"/>
</dbReference>
<dbReference type="PANTHER" id="PTHR46009:SF1">
    <property type="entry name" value="VACUOLAR PROTEIN SORTING-ASSOCIATED PROTEIN VTA1 HOMOLOG"/>
    <property type="match status" value="1"/>
</dbReference>
<evidence type="ECO:0000256" key="8">
    <source>
        <dbReference type="ARBA" id="ARBA00023136"/>
    </source>
</evidence>
<dbReference type="InterPro" id="IPR023175">
    <property type="entry name" value="Vta1/CALS_N_sf"/>
</dbReference>
<keyword evidence="5" id="KW-0963">Cytoplasm</keyword>
<evidence type="ECO:0000313" key="12">
    <source>
        <dbReference type="EMBL" id="KAJ7786487.1"/>
    </source>
</evidence>
<evidence type="ECO:0000256" key="6">
    <source>
        <dbReference type="ARBA" id="ARBA00022753"/>
    </source>
</evidence>
<comment type="subcellular location">
    <subcellularLocation>
        <location evidence="2">Cytoplasm</location>
    </subcellularLocation>
    <subcellularLocation>
        <location evidence="1">Endosome membrane</location>
        <topology evidence="1">Peripheral membrane protein</topology>
    </subcellularLocation>
</comment>
<accession>A0AAD7KJM6</accession>
<feature type="domain" description="Vta1 C-terminal" evidence="11">
    <location>
        <begin position="476"/>
        <end position="513"/>
    </location>
</feature>
<keyword evidence="7" id="KW-0653">Protein transport</keyword>
<evidence type="ECO:0000256" key="2">
    <source>
        <dbReference type="ARBA" id="ARBA00004496"/>
    </source>
</evidence>
<evidence type="ECO:0000256" key="7">
    <source>
        <dbReference type="ARBA" id="ARBA00022927"/>
    </source>
</evidence>
<dbReference type="InterPro" id="IPR039431">
    <property type="entry name" value="Vta1/CALS_N"/>
</dbReference>
<dbReference type="EMBL" id="JARKIB010000001">
    <property type="protein sequence ID" value="KAJ7786487.1"/>
    <property type="molecule type" value="Genomic_DNA"/>
</dbReference>
<dbReference type="GO" id="GO:0032511">
    <property type="term" value="P:late endosome to vacuole transport via multivesicular body sorting pathway"/>
    <property type="evidence" value="ECO:0007669"/>
    <property type="project" value="InterPro"/>
</dbReference>
<proteinExistence type="inferred from homology"/>
<organism evidence="12 13">
    <name type="scientific">Mycena metata</name>
    <dbReference type="NCBI Taxonomy" id="1033252"/>
    <lineage>
        <taxon>Eukaryota</taxon>
        <taxon>Fungi</taxon>
        <taxon>Dikarya</taxon>
        <taxon>Basidiomycota</taxon>
        <taxon>Agaricomycotina</taxon>
        <taxon>Agaricomycetes</taxon>
        <taxon>Agaricomycetidae</taxon>
        <taxon>Agaricales</taxon>
        <taxon>Marasmiineae</taxon>
        <taxon>Mycenaceae</taxon>
        <taxon>Mycena</taxon>
    </lineage>
</organism>
<evidence type="ECO:0000256" key="4">
    <source>
        <dbReference type="ARBA" id="ARBA00022448"/>
    </source>
</evidence>
<protein>
    <submittedName>
        <fullName evidence="12">Vta1 like-domain-containing protein</fullName>
    </submittedName>
</protein>
<gene>
    <name evidence="12" type="ORF">B0H16DRAFT_1657768</name>
</gene>
<evidence type="ECO:0000256" key="5">
    <source>
        <dbReference type="ARBA" id="ARBA00022490"/>
    </source>
</evidence>
<reference evidence="12" key="1">
    <citation type="submission" date="2023-03" db="EMBL/GenBank/DDBJ databases">
        <title>Massive genome expansion in bonnet fungi (Mycena s.s.) driven by repeated elements and novel gene families across ecological guilds.</title>
        <authorList>
            <consortium name="Lawrence Berkeley National Laboratory"/>
            <person name="Harder C.B."/>
            <person name="Miyauchi S."/>
            <person name="Viragh M."/>
            <person name="Kuo A."/>
            <person name="Thoen E."/>
            <person name="Andreopoulos B."/>
            <person name="Lu D."/>
            <person name="Skrede I."/>
            <person name="Drula E."/>
            <person name="Henrissat B."/>
            <person name="Morin E."/>
            <person name="Kohler A."/>
            <person name="Barry K."/>
            <person name="LaButti K."/>
            <person name="Morin E."/>
            <person name="Salamov A."/>
            <person name="Lipzen A."/>
            <person name="Mereny Z."/>
            <person name="Hegedus B."/>
            <person name="Baldrian P."/>
            <person name="Stursova M."/>
            <person name="Weitz H."/>
            <person name="Taylor A."/>
            <person name="Grigoriev I.V."/>
            <person name="Nagy L.G."/>
            <person name="Martin F."/>
            <person name="Kauserud H."/>
        </authorList>
    </citation>
    <scope>NUCLEOTIDE SEQUENCE</scope>
    <source>
        <strain evidence="12">CBHHK182m</strain>
    </source>
</reference>
<evidence type="ECO:0000259" key="10">
    <source>
        <dbReference type="Pfam" id="PF04652"/>
    </source>
</evidence>
<evidence type="ECO:0000256" key="1">
    <source>
        <dbReference type="ARBA" id="ARBA00004481"/>
    </source>
</evidence>
<comment type="similarity">
    <text evidence="3">Belongs to the VTA1 family.</text>
</comment>
<feature type="compositionally biased region" description="Polar residues" evidence="9">
    <location>
        <begin position="277"/>
        <end position="294"/>
    </location>
</feature>
<feature type="compositionally biased region" description="Pro residues" evidence="9">
    <location>
        <begin position="404"/>
        <end position="413"/>
    </location>
</feature>
<dbReference type="Proteomes" id="UP001215598">
    <property type="component" value="Unassembled WGS sequence"/>
</dbReference>
<feature type="compositionally biased region" description="Low complexity" evidence="9">
    <location>
        <begin position="191"/>
        <end position="223"/>
    </location>
</feature>
<comment type="caution">
    <text evidence="12">The sequence shown here is derived from an EMBL/GenBank/DDBJ whole genome shotgun (WGS) entry which is preliminary data.</text>
</comment>
<name>A0AAD7KJM6_9AGAR</name>
<dbReference type="GO" id="GO:0005771">
    <property type="term" value="C:multivesicular body"/>
    <property type="evidence" value="ECO:0007669"/>
    <property type="project" value="TreeGrafter"/>
</dbReference>
<dbReference type="GO" id="GO:0015031">
    <property type="term" value="P:protein transport"/>
    <property type="evidence" value="ECO:0007669"/>
    <property type="project" value="UniProtKB-KW"/>
</dbReference>
<keyword evidence="6" id="KW-0967">Endosome</keyword>